<evidence type="ECO:0000313" key="7">
    <source>
        <dbReference type="EMBL" id="QEE21147.1"/>
    </source>
</evidence>
<dbReference type="AlphaFoldDB" id="A0A5B9DPK4"/>
<evidence type="ECO:0000256" key="3">
    <source>
        <dbReference type="ARBA" id="ARBA00020552"/>
    </source>
</evidence>
<evidence type="ECO:0000256" key="2">
    <source>
        <dbReference type="ARBA" id="ARBA00010270"/>
    </source>
</evidence>
<comment type="function">
    <text evidence="6">Has immunoglobulin-binding and hemagglutination properties, and can bind to mannose. Essential for virulence. May be involved in LPS biosynthesis or polysaccharide transport.</text>
</comment>
<keyword evidence="4" id="KW-0472">Membrane</keyword>
<keyword evidence="8" id="KW-1185">Reference proteome</keyword>
<dbReference type="Pfam" id="PF07886">
    <property type="entry name" value="BA14K"/>
    <property type="match status" value="1"/>
</dbReference>
<evidence type="ECO:0000256" key="1">
    <source>
        <dbReference type="ARBA" id="ARBA00004167"/>
    </source>
</evidence>
<dbReference type="InterPro" id="IPR012413">
    <property type="entry name" value="BA14K"/>
</dbReference>
<dbReference type="Proteomes" id="UP000321062">
    <property type="component" value="Chromosome"/>
</dbReference>
<dbReference type="RefSeq" id="WP_082202153.1">
    <property type="nucleotide sequence ID" value="NZ_BMFM01000001.1"/>
</dbReference>
<keyword evidence="4" id="KW-1003">Cell membrane</keyword>
<dbReference type="KEGG" id="yti:FNA67_13610"/>
<organism evidence="7 8">
    <name type="scientific">Paradevosia tibetensis</name>
    <dbReference type="NCBI Taxonomy" id="1447062"/>
    <lineage>
        <taxon>Bacteria</taxon>
        <taxon>Pseudomonadati</taxon>
        <taxon>Pseudomonadota</taxon>
        <taxon>Alphaproteobacteria</taxon>
        <taxon>Hyphomicrobiales</taxon>
        <taxon>Devosiaceae</taxon>
        <taxon>Paradevosia</taxon>
    </lineage>
</organism>
<protein>
    <recommendedName>
        <fullName evidence="3">Lectin-like protein BA14k</fullName>
    </recommendedName>
</protein>
<evidence type="ECO:0000256" key="5">
    <source>
        <dbReference type="ARBA" id="ARBA00022734"/>
    </source>
</evidence>
<dbReference type="GO" id="GO:0030246">
    <property type="term" value="F:carbohydrate binding"/>
    <property type="evidence" value="ECO:0007669"/>
    <property type="project" value="UniProtKB-KW"/>
</dbReference>
<reference evidence="7 8" key="1">
    <citation type="journal article" date="2015" name="Int. J. Syst. Evol. Microbiol.">
        <title>Youhaiella tibetensis gen. nov., sp. nov., isolated from subsurface sediment.</title>
        <authorList>
            <person name="Wang Y.X."/>
            <person name="Huang F.Q."/>
            <person name="Nogi Y."/>
            <person name="Pang S.J."/>
            <person name="Wang P.K."/>
            <person name="Lv J."/>
        </authorList>
    </citation>
    <scope>NUCLEOTIDE SEQUENCE [LARGE SCALE GENOMIC DNA]</scope>
    <source>
        <strain evidence="8">fig4</strain>
    </source>
</reference>
<dbReference type="EMBL" id="CP041690">
    <property type="protein sequence ID" value="QEE21147.1"/>
    <property type="molecule type" value="Genomic_DNA"/>
</dbReference>
<keyword evidence="5" id="KW-0430">Lectin</keyword>
<comment type="similarity">
    <text evidence="2">Belongs to the BA14k family.</text>
</comment>
<sequence>MATKVPVLLATLAVVLTGILPANAAEWYSADDRWTAYSLRDCRYVRDRYERRNCERFFRPEASKDDDIGAAIGIGIIGLTIGAIIAGAAAEQDKSAAKKERDRWLVYCSTKYRSFDPQSGTFLARDGLRYPCR</sequence>
<evidence type="ECO:0000256" key="6">
    <source>
        <dbReference type="ARBA" id="ARBA00025321"/>
    </source>
</evidence>
<proteinExistence type="inferred from homology"/>
<evidence type="ECO:0000313" key="8">
    <source>
        <dbReference type="Proteomes" id="UP000321062"/>
    </source>
</evidence>
<comment type="subcellular location">
    <subcellularLocation>
        <location evidence="1">Membrane</location>
        <topology evidence="1">Single-pass membrane protein</topology>
    </subcellularLocation>
</comment>
<gene>
    <name evidence="7" type="ORF">FNA67_13610</name>
</gene>
<dbReference type="GO" id="GO:0016020">
    <property type="term" value="C:membrane"/>
    <property type="evidence" value="ECO:0007669"/>
    <property type="project" value="UniProtKB-SubCell"/>
</dbReference>
<accession>A0A5B9DPK4</accession>
<dbReference type="OrthoDB" id="7478836at2"/>
<evidence type="ECO:0000256" key="4">
    <source>
        <dbReference type="ARBA" id="ARBA00022475"/>
    </source>
</evidence>
<name>A0A5B9DPK4_9HYPH</name>